<dbReference type="GO" id="GO:0008168">
    <property type="term" value="F:methyltransferase activity"/>
    <property type="evidence" value="ECO:0007669"/>
    <property type="project" value="UniProtKB-KW"/>
</dbReference>
<evidence type="ECO:0000313" key="3">
    <source>
        <dbReference type="Proteomes" id="UP001595923"/>
    </source>
</evidence>
<dbReference type="PIRSF" id="PIRSF017393">
    <property type="entry name" value="MTase_SAV2177"/>
    <property type="match status" value="1"/>
</dbReference>
<feature type="region of interest" description="Disordered" evidence="1">
    <location>
        <begin position="212"/>
        <end position="237"/>
    </location>
</feature>
<comment type="caution">
    <text evidence="2">The sequence shown here is derived from an EMBL/GenBank/DDBJ whole genome shotgun (WGS) entry which is preliminary data.</text>
</comment>
<dbReference type="Pfam" id="PF04672">
    <property type="entry name" value="Methyltransf_19"/>
    <property type="match status" value="1"/>
</dbReference>
<keyword evidence="2" id="KW-0489">Methyltransferase</keyword>
<dbReference type="Proteomes" id="UP001595923">
    <property type="component" value="Unassembled WGS sequence"/>
</dbReference>
<evidence type="ECO:0000256" key="1">
    <source>
        <dbReference type="SAM" id="MobiDB-lite"/>
    </source>
</evidence>
<keyword evidence="3" id="KW-1185">Reference proteome</keyword>
<accession>A0ABV9DW00</accession>
<name>A0ABV9DW00_9ACTN</name>
<sequence>MCSGSGTDPRAAHRIAEGDGTVDGQGPAPEGVDTSVPNVARMYDYYLGGKDNFAVDRAAARKIVSMVPELPATVRGNRDFLGRAVRDAAGSGIRQFIDLGTGLPTRDNVHEVALEASPGSRVVYVDYDPVVVSHGEALLATAPSVRIIEADLRRPREILDHPVVRSLIDLDEPVAVLLAAILHFVPDSEDPHGLVAQLRDAMAPGSRLIFSHGLSDPGRPEATKGSRDVYASSSSPVSDRSRDEILRFLDGFEILPPGLVPAAGWHPGGVREDLPPGSELIVAAVGRKP</sequence>
<dbReference type="EC" id="2.1.1.-" evidence="2"/>
<reference evidence="3" key="1">
    <citation type="journal article" date="2019" name="Int. J. Syst. Evol. Microbiol.">
        <title>The Global Catalogue of Microorganisms (GCM) 10K type strain sequencing project: providing services to taxonomists for standard genome sequencing and annotation.</title>
        <authorList>
            <consortium name="The Broad Institute Genomics Platform"/>
            <consortium name="The Broad Institute Genome Sequencing Center for Infectious Disease"/>
            <person name="Wu L."/>
            <person name="Ma J."/>
        </authorList>
    </citation>
    <scope>NUCLEOTIDE SEQUENCE [LARGE SCALE GENOMIC DNA]</scope>
    <source>
        <strain evidence="3">XZYJ18</strain>
    </source>
</reference>
<dbReference type="Gene3D" id="3.40.50.150">
    <property type="entry name" value="Vaccinia Virus protein VP39"/>
    <property type="match status" value="1"/>
</dbReference>
<keyword evidence="2" id="KW-0808">Transferase</keyword>
<dbReference type="SUPFAM" id="SSF53335">
    <property type="entry name" value="S-adenosyl-L-methionine-dependent methyltransferases"/>
    <property type="match status" value="1"/>
</dbReference>
<dbReference type="InterPro" id="IPR006764">
    <property type="entry name" value="SAM_dep_MeTrfase_SAV2177_type"/>
</dbReference>
<evidence type="ECO:0000313" key="2">
    <source>
        <dbReference type="EMBL" id="MFC4562548.1"/>
    </source>
</evidence>
<feature type="compositionally biased region" description="Basic and acidic residues" evidence="1">
    <location>
        <begin position="218"/>
        <end position="227"/>
    </location>
</feature>
<feature type="compositionally biased region" description="Low complexity" evidence="1">
    <location>
        <begin position="228"/>
        <end position="237"/>
    </location>
</feature>
<dbReference type="RefSeq" id="WP_378573867.1">
    <property type="nucleotide sequence ID" value="NZ_JBHSFQ010000009.1"/>
</dbReference>
<organism evidence="2 3">
    <name type="scientific">Nocardiopsis mangrovi</name>
    <dbReference type="NCBI Taxonomy" id="1179818"/>
    <lineage>
        <taxon>Bacteria</taxon>
        <taxon>Bacillati</taxon>
        <taxon>Actinomycetota</taxon>
        <taxon>Actinomycetes</taxon>
        <taxon>Streptosporangiales</taxon>
        <taxon>Nocardiopsidaceae</taxon>
        <taxon>Nocardiopsis</taxon>
    </lineage>
</organism>
<dbReference type="EMBL" id="JBHSFQ010000009">
    <property type="protein sequence ID" value="MFC4562548.1"/>
    <property type="molecule type" value="Genomic_DNA"/>
</dbReference>
<protein>
    <submittedName>
        <fullName evidence="2">SAM-dependent methyltransferase</fullName>
        <ecNumber evidence="2">2.1.1.-</ecNumber>
    </submittedName>
</protein>
<dbReference type="GO" id="GO:0032259">
    <property type="term" value="P:methylation"/>
    <property type="evidence" value="ECO:0007669"/>
    <property type="project" value="UniProtKB-KW"/>
</dbReference>
<feature type="region of interest" description="Disordered" evidence="1">
    <location>
        <begin position="1"/>
        <end position="34"/>
    </location>
</feature>
<dbReference type="InterPro" id="IPR029063">
    <property type="entry name" value="SAM-dependent_MTases_sf"/>
</dbReference>
<gene>
    <name evidence="2" type="ORF">ACFO4E_11850</name>
</gene>
<proteinExistence type="predicted"/>